<dbReference type="SMART" id="SM00382">
    <property type="entry name" value="AAA"/>
    <property type="match status" value="1"/>
</dbReference>
<organism evidence="2 3">
    <name type="scientific">Aquariibacter albus</name>
    <dbReference type="NCBI Taxonomy" id="2759899"/>
    <lineage>
        <taxon>Bacteria</taxon>
        <taxon>Pseudomonadati</taxon>
        <taxon>Pseudomonadota</taxon>
        <taxon>Betaproteobacteria</taxon>
        <taxon>Burkholderiales</taxon>
        <taxon>Sphaerotilaceae</taxon>
        <taxon>Aquariibacter</taxon>
    </lineage>
</organism>
<dbReference type="EMBL" id="JACIVI010000001">
    <property type="protein sequence ID" value="MBB1161478.1"/>
    <property type="molecule type" value="Genomic_DNA"/>
</dbReference>
<evidence type="ECO:0000313" key="3">
    <source>
        <dbReference type="Proteomes" id="UP000586093"/>
    </source>
</evidence>
<dbReference type="CDD" id="cd01125">
    <property type="entry name" value="RepA_RSF1010_like"/>
    <property type="match status" value="1"/>
</dbReference>
<dbReference type="Proteomes" id="UP000586093">
    <property type="component" value="Unassembled WGS sequence"/>
</dbReference>
<sequence length="678" mass="72897">MSAVLDRPTLLELLPDGIPLALRQHRRWAPWRAVWAPRRGKWDKVPCAPAGYGLSTAKPERWLTFDEALAAVQSRPDLFAGLGYLMTGAHGVVGLDLDRCIEPDGALSPWAAELVAESASYAERSPSGHGVRVMLQGAVPADWTNHERGIEVYGGHEPRFLTLTGHRLEGTAEDLQAAPAGVLEALAQRHARERTSAEVVRLIEPLPDLVDELLLPELGDLSIPWQARAFLSEGEAGADRSRTLFATTVALFAAGLPADEVLSLLATNPHAMGVALDHRRQDADRALMYLWVEHTLKARGRARRVATAEDFDDVTEGQDARAEVPGAAQAGVSAMAGAAGKPAPALRFKIAQAAAFTQRAPLTWLVKRVLPLAEVGAVFGESGSGKSFLVLDLALAIATGREWRGHRVRQGRVLYIAAEGSGGMVRRLQALAEHHGLDLAELAIDVLGDAPNFLEKQDIGDLLKAIEACGRYDLVVVDTLAQVTPGANENAGEDMGRALAHCKVLHQRTRAMVLLVAHAGKDTSRGLRGWSGIKGALDVEIMVERSDAYRAATVTKMKDGEGEGTEYPFTLQSVTLGQDEDGEAITSCVVQHGQHVPQEARKAQPKGSWQTVVLRTAKALCDLAEEVTTGELIEASINEVPKDEKASKDRRRERILDAIQSLVGGNLLSTSGGKVVVL</sequence>
<dbReference type="AlphaFoldDB" id="A0A839HPG0"/>
<dbReference type="Gene3D" id="3.40.50.300">
    <property type="entry name" value="P-loop containing nucleotide triphosphate hydrolases"/>
    <property type="match status" value="1"/>
</dbReference>
<feature type="domain" description="AAA+ ATPase" evidence="1">
    <location>
        <begin position="372"/>
        <end position="547"/>
    </location>
</feature>
<dbReference type="InterPro" id="IPR027417">
    <property type="entry name" value="P-loop_NTPase"/>
</dbReference>
<dbReference type="SUPFAM" id="SSF52540">
    <property type="entry name" value="P-loop containing nucleoside triphosphate hydrolases"/>
    <property type="match status" value="1"/>
</dbReference>
<name>A0A839HPG0_9BURK</name>
<evidence type="ECO:0000259" key="1">
    <source>
        <dbReference type="SMART" id="SM00382"/>
    </source>
</evidence>
<dbReference type="InterPro" id="IPR003593">
    <property type="entry name" value="AAA+_ATPase"/>
</dbReference>
<gene>
    <name evidence="2" type="ORF">H4F90_05735</name>
</gene>
<proteinExistence type="predicted"/>
<protein>
    <submittedName>
        <fullName evidence="2">AAA family ATPase</fullName>
    </submittedName>
</protein>
<reference evidence="2 3" key="1">
    <citation type="submission" date="2020-08" db="EMBL/GenBank/DDBJ databases">
        <title>Aquariorum lacteus gen. nov., sp. nov., a new member of the family Comamonadaceae, isolated from freshwater aquarium.</title>
        <authorList>
            <person name="Chun S.-J."/>
        </authorList>
    </citation>
    <scope>NUCLEOTIDE SEQUENCE [LARGE SCALE GENOMIC DNA]</scope>
    <source>
        <strain evidence="2 3">SJAQ100</strain>
    </source>
</reference>
<evidence type="ECO:0000313" key="2">
    <source>
        <dbReference type="EMBL" id="MBB1161478.1"/>
    </source>
</evidence>
<accession>A0A839HPG0</accession>
<dbReference type="RefSeq" id="WP_182662299.1">
    <property type="nucleotide sequence ID" value="NZ_JACIVI010000001.1"/>
</dbReference>
<dbReference type="InterPro" id="IPR038724">
    <property type="entry name" value="RepA"/>
</dbReference>
<dbReference type="Pfam" id="PF13481">
    <property type="entry name" value="AAA_25"/>
    <property type="match status" value="1"/>
</dbReference>
<comment type="caution">
    <text evidence="2">The sequence shown here is derived from an EMBL/GenBank/DDBJ whole genome shotgun (WGS) entry which is preliminary data.</text>
</comment>
<keyword evidence="3" id="KW-1185">Reference proteome</keyword>